<gene>
    <name evidence="2" type="ORF">LBV24_10030</name>
</gene>
<feature type="signal peptide" evidence="1">
    <location>
        <begin position="1"/>
        <end position="21"/>
    </location>
</feature>
<proteinExistence type="predicted"/>
<dbReference type="EMBL" id="JAIUJS010000004">
    <property type="protein sequence ID" value="MCA0153554.1"/>
    <property type="molecule type" value="Genomic_DNA"/>
</dbReference>
<reference evidence="3" key="1">
    <citation type="submission" date="2023-07" db="EMBL/GenBank/DDBJ databases">
        <authorList>
            <person name="Yue Y."/>
        </authorList>
    </citation>
    <scope>NUCLEOTIDE SEQUENCE [LARGE SCALE GENOMIC DNA]</scope>
    <source>
        <strain evidence="3">2Y89</strain>
    </source>
</reference>
<dbReference type="RefSeq" id="WP_224478511.1">
    <property type="nucleotide sequence ID" value="NZ_JAIUJS010000004.1"/>
</dbReference>
<feature type="chain" id="PRO_5045482930" evidence="1">
    <location>
        <begin position="22"/>
        <end position="114"/>
    </location>
</feature>
<evidence type="ECO:0000256" key="1">
    <source>
        <dbReference type="SAM" id="SignalP"/>
    </source>
</evidence>
<comment type="caution">
    <text evidence="2">The sequence shown here is derived from an EMBL/GenBank/DDBJ whole genome shotgun (WGS) entry which is preliminary data.</text>
</comment>
<keyword evidence="1" id="KW-0732">Signal</keyword>
<evidence type="ECO:0000313" key="2">
    <source>
        <dbReference type="EMBL" id="MCA0153554.1"/>
    </source>
</evidence>
<name>A0ABS7Y2T5_9FLAO</name>
<protein>
    <submittedName>
        <fullName evidence="2">Uncharacterized protein</fullName>
    </submittedName>
</protein>
<organism evidence="2 3">
    <name type="scientific">Winogradskyella vincentii</name>
    <dbReference type="NCBI Taxonomy" id="2877122"/>
    <lineage>
        <taxon>Bacteria</taxon>
        <taxon>Pseudomonadati</taxon>
        <taxon>Bacteroidota</taxon>
        <taxon>Flavobacteriia</taxon>
        <taxon>Flavobacteriales</taxon>
        <taxon>Flavobacteriaceae</taxon>
        <taxon>Winogradskyella</taxon>
    </lineage>
</organism>
<evidence type="ECO:0000313" key="3">
    <source>
        <dbReference type="Proteomes" id="UP001198402"/>
    </source>
</evidence>
<accession>A0ABS7Y2T5</accession>
<dbReference type="Proteomes" id="UP001198402">
    <property type="component" value="Unassembled WGS sequence"/>
</dbReference>
<keyword evidence="3" id="KW-1185">Reference proteome</keyword>
<sequence length="114" mass="12821">MKALKMFVLAVAITFSSVLSASTNPVKDVEPQTVTQTVGELLKNPDLQISSEVYAIVDLVINEDNEMVVLNVDTTHENVENYIKYRLNYKKLSKEAIGNNRSFKVPVKIINTDY</sequence>